<evidence type="ECO:0000313" key="2">
    <source>
        <dbReference type="Proteomes" id="UP001218208"/>
    </source>
</evidence>
<protein>
    <submittedName>
        <fullName evidence="1">Uncharacterized protein</fullName>
    </submittedName>
</protein>
<dbReference type="Proteomes" id="UP001218208">
    <property type="component" value="Unassembled WGS sequence"/>
</dbReference>
<organism evidence="1 2">
    <name type="scientific">Stenotrophomonas maltophilia</name>
    <name type="common">Pseudomonas maltophilia</name>
    <name type="synonym">Xanthomonas maltophilia</name>
    <dbReference type="NCBI Taxonomy" id="40324"/>
    <lineage>
        <taxon>Bacteria</taxon>
        <taxon>Pseudomonadati</taxon>
        <taxon>Pseudomonadota</taxon>
        <taxon>Gammaproteobacteria</taxon>
        <taxon>Lysobacterales</taxon>
        <taxon>Lysobacteraceae</taxon>
        <taxon>Stenotrophomonas</taxon>
        <taxon>Stenotrophomonas maltophilia group</taxon>
    </lineage>
</organism>
<sequence>MTALQLVVIMLAEGRRIEIPQRWLPLSALLVRPSLALPRADLLRKRFPRTAPRRLSPAS</sequence>
<accession>A0AAI9C045</accession>
<name>A0AAI9C045_STEMA</name>
<evidence type="ECO:0000313" key="1">
    <source>
        <dbReference type="EMBL" id="EKT4091681.1"/>
    </source>
</evidence>
<reference evidence="1" key="1">
    <citation type="submission" date="2022-07" db="EMBL/GenBank/DDBJ databases">
        <authorList>
            <consortium name="DAFM: The Division of Animal and Food Microbiology"/>
        </authorList>
    </citation>
    <scope>NUCLEOTIDE SEQUENCE</scope>
    <source>
        <strain evidence="1">19MO01SH01-2</strain>
    </source>
</reference>
<comment type="caution">
    <text evidence="1">The sequence shown here is derived from an EMBL/GenBank/DDBJ whole genome shotgun (WGS) entry which is preliminary data.</text>
</comment>
<dbReference type="EMBL" id="ABLOJW010000005">
    <property type="protein sequence ID" value="EKT4091681.1"/>
    <property type="molecule type" value="Genomic_DNA"/>
</dbReference>
<proteinExistence type="predicted"/>
<gene>
    <name evidence="1" type="ORF">QEG23_001175</name>
</gene>
<dbReference type="AlphaFoldDB" id="A0AAI9C045"/>